<name>A0A4Y2MDD3_ARAVE</name>
<reference evidence="1 2" key="1">
    <citation type="journal article" date="2019" name="Sci. Rep.">
        <title>Orb-weaving spider Araneus ventricosus genome elucidates the spidroin gene catalogue.</title>
        <authorList>
            <person name="Kono N."/>
            <person name="Nakamura H."/>
            <person name="Ohtoshi R."/>
            <person name="Moran D.A.P."/>
            <person name="Shinohara A."/>
            <person name="Yoshida Y."/>
            <person name="Fujiwara M."/>
            <person name="Mori M."/>
            <person name="Tomita M."/>
            <person name="Arakawa K."/>
        </authorList>
    </citation>
    <scope>NUCLEOTIDE SEQUENCE [LARGE SCALE GENOMIC DNA]</scope>
</reference>
<sequence length="55" mass="6345">MLIIEFIPWITGMCFDPGEPHRPLCQIKKILNFAYCRRPRPGTPQSLNGRLTVSM</sequence>
<accession>A0A4Y2MDD3</accession>
<comment type="caution">
    <text evidence="1">The sequence shown here is derived from an EMBL/GenBank/DDBJ whole genome shotgun (WGS) entry which is preliminary data.</text>
</comment>
<proteinExistence type="predicted"/>
<protein>
    <submittedName>
        <fullName evidence="1">Uncharacterized protein</fullName>
    </submittedName>
</protein>
<feature type="non-terminal residue" evidence="1">
    <location>
        <position position="55"/>
    </location>
</feature>
<evidence type="ECO:0000313" key="1">
    <source>
        <dbReference type="EMBL" id="GBN24484.1"/>
    </source>
</evidence>
<dbReference type="AlphaFoldDB" id="A0A4Y2MDD3"/>
<dbReference type="Proteomes" id="UP000499080">
    <property type="component" value="Unassembled WGS sequence"/>
</dbReference>
<gene>
    <name evidence="1" type="ORF">AVEN_213545_1</name>
</gene>
<evidence type="ECO:0000313" key="2">
    <source>
        <dbReference type="Proteomes" id="UP000499080"/>
    </source>
</evidence>
<keyword evidence="2" id="KW-1185">Reference proteome</keyword>
<organism evidence="1 2">
    <name type="scientific">Araneus ventricosus</name>
    <name type="common">Orbweaver spider</name>
    <name type="synonym">Epeira ventricosa</name>
    <dbReference type="NCBI Taxonomy" id="182803"/>
    <lineage>
        <taxon>Eukaryota</taxon>
        <taxon>Metazoa</taxon>
        <taxon>Ecdysozoa</taxon>
        <taxon>Arthropoda</taxon>
        <taxon>Chelicerata</taxon>
        <taxon>Arachnida</taxon>
        <taxon>Araneae</taxon>
        <taxon>Araneomorphae</taxon>
        <taxon>Entelegynae</taxon>
        <taxon>Araneoidea</taxon>
        <taxon>Araneidae</taxon>
        <taxon>Araneus</taxon>
    </lineage>
</organism>
<dbReference type="EMBL" id="BGPR01281350">
    <property type="protein sequence ID" value="GBN24484.1"/>
    <property type="molecule type" value="Genomic_DNA"/>
</dbReference>